<dbReference type="Proteomes" id="UP000325081">
    <property type="component" value="Unassembled WGS sequence"/>
</dbReference>
<feature type="region of interest" description="Disordered" evidence="1">
    <location>
        <begin position="195"/>
        <end position="225"/>
    </location>
</feature>
<evidence type="ECO:0000313" key="3">
    <source>
        <dbReference type="EMBL" id="GER38998.1"/>
    </source>
</evidence>
<evidence type="ECO:0000256" key="1">
    <source>
        <dbReference type="SAM" id="MobiDB-lite"/>
    </source>
</evidence>
<accession>A0A5A7Q2D1</accession>
<dbReference type="OrthoDB" id="910715at2759"/>
<sequence length="348" mass="40540">MNTDSGRMKCCVLFALRLISVGPFVAHLLPSQRIDADYQRPYLVDSVKLNALLPTPTALKPPPELPPKRSCMPYMNRKQATGIIQTEHETKAKKPWKDLFVKAGLPDLPILPLAKYHLWRSNSRDTCSTTPSLFVADQSKAVVAKRIIIQEDEYIVRYTKAKASEVKCNNAKSYEQHPFRVRRIPNRKENRRIRAETGWSRTPRSLQERNSTIDELSSYDPPRESASLPRRIRLFKSILDFTALRSFLSLKSIQFHRTSFRDIVLSSWSGPVHATTPIHCIQAKLRRLRYDIRAWNRTTFVDIYRNLESAQATLDEIHYEIDVHGYTEERAIRELELSSYRREERWEC</sequence>
<protein>
    <submittedName>
        <fullName evidence="3">Uncharacterized protein</fullName>
    </submittedName>
</protein>
<comment type="caution">
    <text evidence="3">The sequence shown here is derived from an EMBL/GenBank/DDBJ whole genome shotgun (WGS) entry which is preliminary data.</text>
</comment>
<organism evidence="3 4">
    <name type="scientific">Striga asiatica</name>
    <name type="common">Asiatic witchweed</name>
    <name type="synonym">Buchnera asiatica</name>
    <dbReference type="NCBI Taxonomy" id="4170"/>
    <lineage>
        <taxon>Eukaryota</taxon>
        <taxon>Viridiplantae</taxon>
        <taxon>Streptophyta</taxon>
        <taxon>Embryophyta</taxon>
        <taxon>Tracheophyta</taxon>
        <taxon>Spermatophyta</taxon>
        <taxon>Magnoliopsida</taxon>
        <taxon>eudicotyledons</taxon>
        <taxon>Gunneridae</taxon>
        <taxon>Pentapetalae</taxon>
        <taxon>asterids</taxon>
        <taxon>lamiids</taxon>
        <taxon>Lamiales</taxon>
        <taxon>Orobanchaceae</taxon>
        <taxon>Buchnereae</taxon>
        <taxon>Striga</taxon>
    </lineage>
</organism>
<evidence type="ECO:0000256" key="2">
    <source>
        <dbReference type="SAM" id="SignalP"/>
    </source>
</evidence>
<feature type="chain" id="PRO_5023068882" evidence="2">
    <location>
        <begin position="27"/>
        <end position="348"/>
    </location>
</feature>
<reference evidence="4" key="1">
    <citation type="journal article" date="2019" name="Curr. Biol.">
        <title>Genome Sequence of Striga asiatica Provides Insight into the Evolution of Plant Parasitism.</title>
        <authorList>
            <person name="Yoshida S."/>
            <person name="Kim S."/>
            <person name="Wafula E.K."/>
            <person name="Tanskanen J."/>
            <person name="Kim Y.M."/>
            <person name="Honaas L."/>
            <person name="Yang Z."/>
            <person name="Spallek T."/>
            <person name="Conn C.E."/>
            <person name="Ichihashi Y."/>
            <person name="Cheong K."/>
            <person name="Cui S."/>
            <person name="Der J.P."/>
            <person name="Gundlach H."/>
            <person name="Jiao Y."/>
            <person name="Hori C."/>
            <person name="Ishida J.K."/>
            <person name="Kasahara H."/>
            <person name="Kiba T."/>
            <person name="Kim M.S."/>
            <person name="Koo N."/>
            <person name="Laohavisit A."/>
            <person name="Lee Y.H."/>
            <person name="Lumba S."/>
            <person name="McCourt P."/>
            <person name="Mortimer J.C."/>
            <person name="Mutuku J.M."/>
            <person name="Nomura T."/>
            <person name="Sasaki-Sekimoto Y."/>
            <person name="Seto Y."/>
            <person name="Wang Y."/>
            <person name="Wakatake T."/>
            <person name="Sakakibara H."/>
            <person name="Demura T."/>
            <person name="Yamaguchi S."/>
            <person name="Yoneyama K."/>
            <person name="Manabe R.I."/>
            <person name="Nelson D.C."/>
            <person name="Schulman A.H."/>
            <person name="Timko M.P."/>
            <person name="dePamphilis C.W."/>
            <person name="Choi D."/>
            <person name="Shirasu K."/>
        </authorList>
    </citation>
    <scope>NUCLEOTIDE SEQUENCE [LARGE SCALE GENOMIC DNA]</scope>
    <source>
        <strain evidence="4">cv. UVA1</strain>
    </source>
</reference>
<dbReference type="EMBL" id="BKCP01005572">
    <property type="protein sequence ID" value="GER38998.1"/>
    <property type="molecule type" value="Genomic_DNA"/>
</dbReference>
<evidence type="ECO:0000313" key="4">
    <source>
        <dbReference type="Proteomes" id="UP000325081"/>
    </source>
</evidence>
<dbReference type="AlphaFoldDB" id="A0A5A7Q2D1"/>
<feature type="compositionally biased region" description="Polar residues" evidence="1">
    <location>
        <begin position="199"/>
        <end position="215"/>
    </location>
</feature>
<keyword evidence="4" id="KW-1185">Reference proteome</keyword>
<proteinExistence type="predicted"/>
<feature type="signal peptide" evidence="2">
    <location>
        <begin position="1"/>
        <end position="26"/>
    </location>
</feature>
<gene>
    <name evidence="3" type="ORF">STAS_15566</name>
</gene>
<name>A0A5A7Q2D1_STRAF</name>
<keyword evidence="2" id="KW-0732">Signal</keyword>